<dbReference type="RefSeq" id="WP_322448381.1">
    <property type="nucleotide sequence ID" value="NZ_JAXOFX010000019.1"/>
</dbReference>
<feature type="transmembrane region" description="Helical" evidence="7">
    <location>
        <begin position="12"/>
        <end position="30"/>
    </location>
</feature>
<dbReference type="PANTHER" id="PTHR32089:SF112">
    <property type="entry name" value="LYSOZYME-LIKE PROTEIN-RELATED"/>
    <property type="match status" value="1"/>
</dbReference>
<dbReference type="CDD" id="cd11386">
    <property type="entry name" value="MCP_signal"/>
    <property type="match status" value="1"/>
</dbReference>
<evidence type="ECO:0000256" key="5">
    <source>
        <dbReference type="ARBA" id="ARBA00029447"/>
    </source>
</evidence>
<evidence type="ECO:0000256" key="1">
    <source>
        <dbReference type="ARBA" id="ARBA00004236"/>
    </source>
</evidence>
<dbReference type="PANTHER" id="PTHR32089">
    <property type="entry name" value="METHYL-ACCEPTING CHEMOTAXIS PROTEIN MCPB"/>
    <property type="match status" value="1"/>
</dbReference>
<dbReference type="Gene3D" id="1.10.287.950">
    <property type="entry name" value="Methyl-accepting chemotaxis protein"/>
    <property type="match status" value="1"/>
</dbReference>
<keyword evidence="7" id="KW-0812">Transmembrane</keyword>
<dbReference type="SUPFAM" id="SSF58104">
    <property type="entry name" value="Methyl-accepting chemotaxis protein (MCP) signaling domain"/>
    <property type="match status" value="1"/>
</dbReference>
<dbReference type="SMART" id="SM00283">
    <property type="entry name" value="MA"/>
    <property type="match status" value="1"/>
</dbReference>
<evidence type="ECO:0000256" key="4">
    <source>
        <dbReference type="ARBA" id="ARBA00023224"/>
    </source>
</evidence>
<evidence type="ECO:0000313" key="11">
    <source>
        <dbReference type="Proteomes" id="UP001290455"/>
    </source>
</evidence>
<keyword evidence="2" id="KW-1003">Cell membrane</keyword>
<evidence type="ECO:0000256" key="2">
    <source>
        <dbReference type="ARBA" id="ARBA00022475"/>
    </source>
</evidence>
<evidence type="ECO:0000256" key="3">
    <source>
        <dbReference type="ARBA" id="ARBA00023136"/>
    </source>
</evidence>
<evidence type="ECO:0000256" key="6">
    <source>
        <dbReference type="PROSITE-ProRule" id="PRU00284"/>
    </source>
</evidence>
<feature type="transmembrane region" description="Helical" evidence="7">
    <location>
        <begin position="180"/>
        <end position="201"/>
    </location>
</feature>
<dbReference type="CDD" id="cd06225">
    <property type="entry name" value="HAMP"/>
    <property type="match status" value="1"/>
</dbReference>
<name>A0ABU5J428_9BACI</name>
<dbReference type="Pfam" id="PF00672">
    <property type="entry name" value="HAMP"/>
    <property type="match status" value="1"/>
</dbReference>
<keyword evidence="3 7" id="KW-0472">Membrane</keyword>
<accession>A0ABU5J428</accession>
<dbReference type="SUPFAM" id="SSF158472">
    <property type="entry name" value="HAMP domain-like"/>
    <property type="match status" value="1"/>
</dbReference>
<comment type="subcellular location">
    <subcellularLocation>
        <location evidence="1">Cell membrane</location>
    </subcellularLocation>
</comment>
<reference evidence="10 11" key="1">
    <citation type="submission" date="2023-11" db="EMBL/GenBank/DDBJ databases">
        <title>Bacillus jintuensis, isolated from a mudflat on the Beibu Gulf coast.</title>
        <authorList>
            <person name="Li M."/>
        </authorList>
    </citation>
    <scope>NUCLEOTIDE SEQUENCE [LARGE SCALE GENOMIC DNA]</scope>
    <source>
        <strain evidence="10 11">31A1R</strain>
    </source>
</reference>
<proteinExistence type="inferred from homology"/>
<evidence type="ECO:0000313" key="10">
    <source>
        <dbReference type="EMBL" id="MDZ5474091.1"/>
    </source>
</evidence>
<organism evidence="10 11">
    <name type="scientific">Robertmurraya mangrovi</name>
    <dbReference type="NCBI Taxonomy" id="3098077"/>
    <lineage>
        <taxon>Bacteria</taxon>
        <taxon>Bacillati</taxon>
        <taxon>Bacillota</taxon>
        <taxon>Bacilli</taxon>
        <taxon>Bacillales</taxon>
        <taxon>Bacillaceae</taxon>
        <taxon>Robertmurraya</taxon>
    </lineage>
</organism>
<dbReference type="Proteomes" id="UP001290455">
    <property type="component" value="Unassembled WGS sequence"/>
</dbReference>
<keyword evidence="7" id="KW-1133">Transmembrane helix</keyword>
<feature type="domain" description="Methyl-accepting transducer" evidence="8">
    <location>
        <begin position="275"/>
        <end position="511"/>
    </location>
</feature>
<dbReference type="Pfam" id="PF00015">
    <property type="entry name" value="MCPsignal"/>
    <property type="match status" value="1"/>
</dbReference>
<evidence type="ECO:0000256" key="7">
    <source>
        <dbReference type="SAM" id="Phobius"/>
    </source>
</evidence>
<keyword evidence="11" id="KW-1185">Reference proteome</keyword>
<evidence type="ECO:0000259" key="9">
    <source>
        <dbReference type="PROSITE" id="PS50885"/>
    </source>
</evidence>
<dbReference type="SMART" id="SM00304">
    <property type="entry name" value="HAMP"/>
    <property type="match status" value="1"/>
</dbReference>
<dbReference type="InterPro" id="IPR024478">
    <property type="entry name" value="HlyB_4HB_MCP"/>
</dbReference>
<dbReference type="PROSITE" id="PS50111">
    <property type="entry name" value="CHEMOTAXIS_TRANSDUC_2"/>
    <property type="match status" value="1"/>
</dbReference>
<evidence type="ECO:0000259" key="8">
    <source>
        <dbReference type="PROSITE" id="PS50111"/>
    </source>
</evidence>
<sequence>MAKLTKKLLLSYFIIVIIMVGLGLEAIYTLSTVNQNGVDMYNDRVVPLAQIAEIAKYSENTRVQMVTAVNLEDPATTKVAEENILKIEELIKAYKESYLVPEEEAKFKEFEANWSQFTGVVANNIKLIRNGQYEEAKIGLKAGGQYFGPASENITALININKEVAYDLLNKNKQKYDESLYILIALIGLAIILAVGIGIFVGRKVAYPVIEISNRAKRIANGDLTGEDIILKNNDEIGDLAGSFNDMSKSLRGVVSTVIESSSELTAVSEQMAASSEQVSASAAEVSNSMNYVAQNTETGNQSVVEVSKVLLELSSLIQIAKGKAISAQQNSETTFQTANAGKDIVSKSINKMEIIRSRTVETEGLIQKLDQYSQEIGHITKMITSIADQTNLLALNASIEAARAGEHGRGFAVVAEEVRKLAEQSNDGASQVAELVRKISGSTGEVVKAIQENKVEVEQGVTVVASAGHALDRILTAVTITLKEVNSITDVTDEEVASSDKIVALIHKLSTIMESTASSTEEVAASTQETTAAMETVSSSAEEVSAMAQELQSSVQIFKI</sequence>
<dbReference type="EMBL" id="JAXOFX010000019">
    <property type="protein sequence ID" value="MDZ5474091.1"/>
    <property type="molecule type" value="Genomic_DNA"/>
</dbReference>
<comment type="similarity">
    <text evidence="5">Belongs to the methyl-accepting chemotaxis (MCP) protein family.</text>
</comment>
<dbReference type="PROSITE" id="PS50885">
    <property type="entry name" value="HAMP"/>
    <property type="match status" value="1"/>
</dbReference>
<comment type="caution">
    <text evidence="10">The sequence shown here is derived from an EMBL/GenBank/DDBJ whole genome shotgun (WGS) entry which is preliminary data.</text>
</comment>
<protein>
    <submittedName>
        <fullName evidence="10">Methyl-accepting chemotaxis protein</fullName>
    </submittedName>
</protein>
<dbReference type="Pfam" id="PF12729">
    <property type="entry name" value="4HB_MCP_1"/>
    <property type="match status" value="1"/>
</dbReference>
<dbReference type="InterPro" id="IPR003660">
    <property type="entry name" value="HAMP_dom"/>
</dbReference>
<feature type="domain" description="HAMP" evidence="9">
    <location>
        <begin position="203"/>
        <end position="256"/>
    </location>
</feature>
<dbReference type="Gene3D" id="6.10.340.10">
    <property type="match status" value="1"/>
</dbReference>
<keyword evidence="4 6" id="KW-0807">Transducer</keyword>
<gene>
    <name evidence="10" type="ORF">SM124_20415</name>
</gene>
<dbReference type="InterPro" id="IPR004089">
    <property type="entry name" value="MCPsignal_dom"/>
</dbReference>